<feature type="non-terminal residue" evidence="1">
    <location>
        <position position="1"/>
    </location>
</feature>
<reference evidence="2" key="2">
    <citation type="submission" date="2015-01" db="EMBL/GenBank/DDBJ databases">
        <title>Evolutionary Origins and Diversification of the Mycorrhizal Mutualists.</title>
        <authorList>
            <consortium name="DOE Joint Genome Institute"/>
            <consortium name="Mycorrhizal Genomics Consortium"/>
            <person name="Kohler A."/>
            <person name="Kuo A."/>
            <person name="Nagy L.G."/>
            <person name="Floudas D."/>
            <person name="Copeland A."/>
            <person name="Barry K.W."/>
            <person name="Cichocki N."/>
            <person name="Veneault-Fourrey C."/>
            <person name="LaButti K."/>
            <person name="Lindquist E.A."/>
            <person name="Lipzen A."/>
            <person name="Lundell T."/>
            <person name="Morin E."/>
            <person name="Murat C."/>
            <person name="Riley R."/>
            <person name="Ohm R."/>
            <person name="Sun H."/>
            <person name="Tunlid A."/>
            <person name="Henrissat B."/>
            <person name="Grigoriev I.V."/>
            <person name="Hibbett D.S."/>
            <person name="Martin F."/>
        </authorList>
    </citation>
    <scope>NUCLEOTIDE SEQUENCE [LARGE SCALE GENOMIC DNA]</scope>
    <source>
        <strain evidence="2">Ve08.2h10</strain>
    </source>
</reference>
<dbReference type="AlphaFoldDB" id="A0A0D0CZY9"/>
<organism evidence="1 2">
    <name type="scientific">Paxillus rubicundulus Ve08.2h10</name>
    <dbReference type="NCBI Taxonomy" id="930991"/>
    <lineage>
        <taxon>Eukaryota</taxon>
        <taxon>Fungi</taxon>
        <taxon>Dikarya</taxon>
        <taxon>Basidiomycota</taxon>
        <taxon>Agaricomycotina</taxon>
        <taxon>Agaricomycetes</taxon>
        <taxon>Agaricomycetidae</taxon>
        <taxon>Boletales</taxon>
        <taxon>Paxilineae</taxon>
        <taxon>Paxillaceae</taxon>
        <taxon>Paxillus</taxon>
    </lineage>
</organism>
<dbReference type="HOGENOM" id="CLU_185708_0_0_1"/>
<dbReference type="EMBL" id="KN830121">
    <property type="protein sequence ID" value="KIK73084.1"/>
    <property type="molecule type" value="Genomic_DNA"/>
</dbReference>
<proteinExistence type="predicted"/>
<reference evidence="1 2" key="1">
    <citation type="submission" date="2014-04" db="EMBL/GenBank/DDBJ databases">
        <authorList>
            <consortium name="DOE Joint Genome Institute"/>
            <person name="Kuo A."/>
            <person name="Kohler A."/>
            <person name="Jargeat P."/>
            <person name="Nagy L.G."/>
            <person name="Floudas D."/>
            <person name="Copeland A."/>
            <person name="Barry K.W."/>
            <person name="Cichocki N."/>
            <person name="Veneault-Fourrey C."/>
            <person name="LaButti K."/>
            <person name="Lindquist E.A."/>
            <person name="Lipzen A."/>
            <person name="Lundell T."/>
            <person name="Morin E."/>
            <person name="Murat C."/>
            <person name="Sun H."/>
            <person name="Tunlid A."/>
            <person name="Henrissat B."/>
            <person name="Grigoriev I.V."/>
            <person name="Hibbett D.S."/>
            <person name="Martin F."/>
            <person name="Nordberg H.P."/>
            <person name="Cantor M.N."/>
            <person name="Hua S.X."/>
        </authorList>
    </citation>
    <scope>NUCLEOTIDE SEQUENCE [LARGE SCALE GENOMIC DNA]</scope>
    <source>
        <strain evidence="1 2">Ve08.2h10</strain>
    </source>
</reference>
<sequence>PTVEKAIMDRLTALWKGSVPLTLITIRGIIVAMLMDMTPEVFDVKASDGLAFCCSDSFMRLWLHQKMGWSERKATHAARKVPDNWEEVCKKAIL</sequence>
<evidence type="ECO:0000313" key="2">
    <source>
        <dbReference type="Proteomes" id="UP000054538"/>
    </source>
</evidence>
<name>A0A0D0CZY9_9AGAM</name>
<evidence type="ECO:0000313" key="1">
    <source>
        <dbReference type="EMBL" id="KIK73084.1"/>
    </source>
</evidence>
<keyword evidence="2" id="KW-1185">Reference proteome</keyword>
<dbReference type="InParanoid" id="A0A0D0CZY9"/>
<dbReference type="OrthoDB" id="3341102at2759"/>
<protein>
    <submittedName>
        <fullName evidence="1">Uncharacterized protein</fullName>
    </submittedName>
</protein>
<gene>
    <name evidence="1" type="ORF">PAXRUDRAFT_796147</name>
</gene>
<dbReference type="Proteomes" id="UP000054538">
    <property type="component" value="Unassembled WGS sequence"/>
</dbReference>
<accession>A0A0D0CZY9</accession>